<organism evidence="2 3">
    <name type="scientific">Araneus ventricosus</name>
    <name type="common">Orbweaver spider</name>
    <name type="synonym">Epeira ventricosa</name>
    <dbReference type="NCBI Taxonomy" id="182803"/>
    <lineage>
        <taxon>Eukaryota</taxon>
        <taxon>Metazoa</taxon>
        <taxon>Ecdysozoa</taxon>
        <taxon>Arthropoda</taxon>
        <taxon>Chelicerata</taxon>
        <taxon>Arachnida</taxon>
        <taxon>Araneae</taxon>
        <taxon>Araneomorphae</taxon>
        <taxon>Entelegynae</taxon>
        <taxon>Araneoidea</taxon>
        <taxon>Araneidae</taxon>
        <taxon>Araneus</taxon>
    </lineage>
</organism>
<keyword evidence="3" id="KW-1185">Reference proteome</keyword>
<dbReference type="GO" id="GO:0015074">
    <property type="term" value="P:DNA integration"/>
    <property type="evidence" value="ECO:0007669"/>
    <property type="project" value="InterPro"/>
</dbReference>
<protein>
    <recommendedName>
        <fullName evidence="1">Integrase catalytic domain-containing protein</fullName>
    </recommendedName>
</protein>
<dbReference type="SUPFAM" id="SSF56672">
    <property type="entry name" value="DNA/RNA polymerases"/>
    <property type="match status" value="1"/>
</dbReference>
<dbReference type="Pfam" id="PF05380">
    <property type="entry name" value="Peptidase_A17"/>
    <property type="match status" value="1"/>
</dbReference>
<dbReference type="PANTHER" id="PTHR47331:SF1">
    <property type="entry name" value="GAG-LIKE PROTEIN"/>
    <property type="match status" value="1"/>
</dbReference>
<dbReference type="GO" id="GO:0003676">
    <property type="term" value="F:nucleic acid binding"/>
    <property type="evidence" value="ECO:0007669"/>
    <property type="project" value="InterPro"/>
</dbReference>
<dbReference type="AlphaFoldDB" id="A0A4Y2EGD6"/>
<evidence type="ECO:0000313" key="3">
    <source>
        <dbReference type="Proteomes" id="UP000499080"/>
    </source>
</evidence>
<name>A0A4Y2EGD6_ARAVE</name>
<dbReference type="InterPro" id="IPR008042">
    <property type="entry name" value="Retrotrans_Pao"/>
</dbReference>
<evidence type="ECO:0000259" key="1">
    <source>
        <dbReference type="PROSITE" id="PS50994"/>
    </source>
</evidence>
<comment type="caution">
    <text evidence="2">The sequence shown here is derived from an EMBL/GenBank/DDBJ whole genome shotgun (WGS) entry which is preliminary data.</text>
</comment>
<sequence length="945" mass="108398">MKLKGLGEECVNHGLIRGIEHAETHQRYRINLSNVDGSYNFELDVLDEKKICASLPKMNDAHCLNQLKDMGILISDVAINERSCLYEKNPGEIHLLIGADYAGKLLTGNIKHLSGNLVAVQTLLGWTVMGKSDIINTNKSSTLLVLSLHVNNAKISDLWNLDSLGIKEDSAKRTKTETQELALEHFRETVSRDSTGRYKVNLPWLDGHPPLHDNKELAQKRLKNTVKSLKSKNRLNEYREVFNQWENEGIIEQINPDRVNPEGLGIHYLPHRAIFKDNSTTKVRPVFDGSAETRNSVSINECIEKGPNLIEMIPAILNRFRWGKIGVISDIKQAFLQIALNESDRDVLRFMWWKDGDPQNTVTYRHCRVVFGISCSPFLLAAVLNHVLDQVEEPLRSLAVKLKDSLYVDNCVASVDSVSELEHFRTEIQRILKTAKFDLRGWKNNFLPEIEETVQDSSGAVEEKEVSVLGLTWDREEDTLSCELIRTENEGEPITKRKILSVAHQRFDPIGFTCPITLIPKLLLQECWKLGISWDSKLPEDLINKFKKWKDELHELKFLKIPRRLSNLDLNESSLTLHTFCDASKLAYATCIFLRAEKEGKNPADLPSRGCSVKTLLKKQWYEGPPWLRDSRDKWPDFELSPDENIIYAEKKKTVVSSLNKKNDEFYNNISSYKKIIRITGWMYRFYENSKGFNKKSGELSDEEIKRAELKILKKIQEDSFHNENTQRVKPLATFTDADGILRVKTKLTMREEDDNFKVPIVLPSDHHVVKSLILYKHQELGHPGVQSLMVALRENYWILKSRRTIKKIIKTCIICQRFSVKQPEIPEGTLPEDRVKNASIFEVIGVDVAGPLIIKESKKVWILIITCAVYRAVHLELLMSLSTDNFILALRRFIARRGRPTIIYSDNGTNFIGMDNSLKTIKLRRLETSFTPITWKFIPPAAPW</sequence>
<dbReference type="GO" id="GO:0042575">
    <property type="term" value="C:DNA polymerase complex"/>
    <property type="evidence" value="ECO:0007669"/>
    <property type="project" value="UniProtKB-ARBA"/>
</dbReference>
<dbReference type="InterPro" id="IPR043128">
    <property type="entry name" value="Rev_trsase/Diguanyl_cyclase"/>
</dbReference>
<dbReference type="InterPro" id="IPR036397">
    <property type="entry name" value="RNaseH_sf"/>
</dbReference>
<dbReference type="SUPFAM" id="SSF53098">
    <property type="entry name" value="Ribonuclease H-like"/>
    <property type="match status" value="1"/>
</dbReference>
<dbReference type="InterPro" id="IPR012337">
    <property type="entry name" value="RNaseH-like_sf"/>
</dbReference>
<dbReference type="GO" id="GO:0071897">
    <property type="term" value="P:DNA biosynthetic process"/>
    <property type="evidence" value="ECO:0007669"/>
    <property type="project" value="UniProtKB-ARBA"/>
</dbReference>
<dbReference type="InterPro" id="IPR001584">
    <property type="entry name" value="Integrase_cat-core"/>
</dbReference>
<dbReference type="InterPro" id="IPR000477">
    <property type="entry name" value="RT_dom"/>
</dbReference>
<dbReference type="InterPro" id="IPR043502">
    <property type="entry name" value="DNA/RNA_pol_sf"/>
</dbReference>
<dbReference type="PROSITE" id="PS50994">
    <property type="entry name" value="INTEGRASE"/>
    <property type="match status" value="1"/>
</dbReference>
<dbReference type="InterPro" id="IPR041588">
    <property type="entry name" value="Integrase_H2C2"/>
</dbReference>
<accession>A0A4Y2EGD6</accession>
<dbReference type="Gene3D" id="3.30.70.270">
    <property type="match status" value="1"/>
</dbReference>
<dbReference type="Pfam" id="PF17921">
    <property type="entry name" value="Integrase_H2C2"/>
    <property type="match status" value="1"/>
</dbReference>
<dbReference type="EMBL" id="BGPR01092368">
    <property type="protein sequence ID" value="GBM26935.1"/>
    <property type="molecule type" value="Genomic_DNA"/>
</dbReference>
<proteinExistence type="predicted"/>
<dbReference type="Gene3D" id="3.30.420.10">
    <property type="entry name" value="Ribonuclease H-like superfamily/Ribonuclease H"/>
    <property type="match status" value="1"/>
</dbReference>
<evidence type="ECO:0000313" key="2">
    <source>
        <dbReference type="EMBL" id="GBM26935.1"/>
    </source>
</evidence>
<dbReference type="PANTHER" id="PTHR47331">
    <property type="entry name" value="PHD-TYPE DOMAIN-CONTAINING PROTEIN"/>
    <property type="match status" value="1"/>
</dbReference>
<dbReference type="Gene3D" id="1.10.340.70">
    <property type="match status" value="1"/>
</dbReference>
<dbReference type="Proteomes" id="UP000499080">
    <property type="component" value="Unassembled WGS sequence"/>
</dbReference>
<dbReference type="Pfam" id="PF00078">
    <property type="entry name" value="RVT_1"/>
    <property type="match status" value="1"/>
</dbReference>
<reference evidence="2 3" key="1">
    <citation type="journal article" date="2019" name="Sci. Rep.">
        <title>Orb-weaving spider Araneus ventricosus genome elucidates the spidroin gene catalogue.</title>
        <authorList>
            <person name="Kono N."/>
            <person name="Nakamura H."/>
            <person name="Ohtoshi R."/>
            <person name="Moran D.A.P."/>
            <person name="Shinohara A."/>
            <person name="Yoshida Y."/>
            <person name="Fujiwara M."/>
            <person name="Mori M."/>
            <person name="Tomita M."/>
            <person name="Arakawa K."/>
        </authorList>
    </citation>
    <scope>NUCLEOTIDE SEQUENCE [LARGE SCALE GENOMIC DNA]</scope>
</reference>
<dbReference type="OrthoDB" id="416987at2759"/>
<dbReference type="Gene3D" id="3.10.10.10">
    <property type="entry name" value="HIV Type 1 Reverse Transcriptase, subunit A, domain 1"/>
    <property type="match status" value="1"/>
</dbReference>
<gene>
    <name evidence="2" type="ORF">AVEN_31279_1</name>
</gene>
<feature type="domain" description="Integrase catalytic" evidence="1">
    <location>
        <begin position="828"/>
        <end position="945"/>
    </location>
</feature>